<comment type="caution">
    <text evidence="1">The sequence shown here is derived from an EMBL/GenBank/DDBJ whole genome shotgun (WGS) entry which is preliminary data.</text>
</comment>
<name>A0ABV8KPC1_9ACTN</name>
<organism evidence="1 2">
    <name type="scientific">Micromonospora zhanjiangensis</name>
    <dbReference type="NCBI Taxonomy" id="1522057"/>
    <lineage>
        <taxon>Bacteria</taxon>
        <taxon>Bacillati</taxon>
        <taxon>Actinomycetota</taxon>
        <taxon>Actinomycetes</taxon>
        <taxon>Micromonosporales</taxon>
        <taxon>Micromonosporaceae</taxon>
        <taxon>Micromonospora</taxon>
    </lineage>
</organism>
<reference evidence="2" key="1">
    <citation type="journal article" date="2019" name="Int. J. Syst. Evol. Microbiol.">
        <title>The Global Catalogue of Microorganisms (GCM) 10K type strain sequencing project: providing services to taxonomists for standard genome sequencing and annotation.</title>
        <authorList>
            <consortium name="The Broad Institute Genomics Platform"/>
            <consortium name="The Broad Institute Genome Sequencing Center for Infectious Disease"/>
            <person name="Wu L."/>
            <person name="Ma J."/>
        </authorList>
    </citation>
    <scope>NUCLEOTIDE SEQUENCE [LARGE SCALE GENOMIC DNA]</scope>
    <source>
        <strain evidence="2">2902at01</strain>
    </source>
</reference>
<dbReference type="EMBL" id="JBHSBN010000011">
    <property type="protein sequence ID" value="MFC4107864.1"/>
    <property type="molecule type" value="Genomic_DNA"/>
</dbReference>
<dbReference type="RefSeq" id="WP_377547343.1">
    <property type="nucleotide sequence ID" value="NZ_JBHSBN010000011.1"/>
</dbReference>
<gene>
    <name evidence="1" type="ORF">ACFOX0_18270</name>
</gene>
<evidence type="ECO:0000313" key="2">
    <source>
        <dbReference type="Proteomes" id="UP001595868"/>
    </source>
</evidence>
<protein>
    <submittedName>
        <fullName evidence="1">Uncharacterized protein</fullName>
    </submittedName>
</protein>
<proteinExistence type="predicted"/>
<accession>A0ABV8KPC1</accession>
<keyword evidence="2" id="KW-1185">Reference proteome</keyword>
<sequence>MQDPHEFIDSTDSDLVYHWNETGGYNNYGYTDWFTATTGDQVTLDAGVN</sequence>
<dbReference type="Proteomes" id="UP001595868">
    <property type="component" value="Unassembled WGS sequence"/>
</dbReference>
<evidence type="ECO:0000313" key="1">
    <source>
        <dbReference type="EMBL" id="MFC4107864.1"/>
    </source>
</evidence>